<sequence length="70" mass="7297">MRPFEILALVASLAPFATAQCTTRSTDCSPRSVCDQLSGLNVCGTRETSSNCGKTINGDSGSMTCTCCKV</sequence>
<proteinExistence type="predicted"/>
<comment type="caution">
    <text evidence="2">The sequence shown here is derived from an EMBL/GenBank/DDBJ whole genome shotgun (WGS) entry which is preliminary data.</text>
</comment>
<keyword evidence="1" id="KW-0732">Signal</keyword>
<dbReference type="AlphaFoldDB" id="A0A8H4NRS0"/>
<feature type="signal peptide" evidence="1">
    <location>
        <begin position="1"/>
        <end position="19"/>
    </location>
</feature>
<dbReference type="EMBL" id="JAADJG010000614">
    <property type="protein sequence ID" value="KAF4441826.1"/>
    <property type="molecule type" value="Genomic_DNA"/>
</dbReference>
<protein>
    <submittedName>
        <fullName evidence="2">Uncharacterized protein</fullName>
    </submittedName>
</protein>
<evidence type="ECO:0000313" key="3">
    <source>
        <dbReference type="Proteomes" id="UP000605986"/>
    </source>
</evidence>
<accession>A0A8H4NRS0</accession>
<evidence type="ECO:0000256" key="1">
    <source>
        <dbReference type="SAM" id="SignalP"/>
    </source>
</evidence>
<dbReference type="Proteomes" id="UP000605986">
    <property type="component" value="Unassembled WGS sequence"/>
</dbReference>
<reference evidence="2" key="1">
    <citation type="submission" date="2020-01" db="EMBL/GenBank/DDBJ databases">
        <title>Identification and distribution of gene clusters putatively required for synthesis of sphingolipid metabolism inhibitors in phylogenetically diverse species of the filamentous fungus Fusarium.</title>
        <authorList>
            <person name="Kim H.-S."/>
            <person name="Busman M."/>
            <person name="Brown D.W."/>
            <person name="Divon H."/>
            <person name="Uhlig S."/>
            <person name="Proctor R.H."/>
        </authorList>
    </citation>
    <scope>NUCLEOTIDE SEQUENCE</scope>
    <source>
        <strain evidence="2">NRRL 53441</strain>
    </source>
</reference>
<feature type="chain" id="PRO_5034897034" evidence="1">
    <location>
        <begin position="20"/>
        <end position="70"/>
    </location>
</feature>
<evidence type="ECO:0000313" key="2">
    <source>
        <dbReference type="EMBL" id="KAF4441826.1"/>
    </source>
</evidence>
<organism evidence="2 3">
    <name type="scientific">Fusarium austroafricanum</name>
    <dbReference type="NCBI Taxonomy" id="2364996"/>
    <lineage>
        <taxon>Eukaryota</taxon>
        <taxon>Fungi</taxon>
        <taxon>Dikarya</taxon>
        <taxon>Ascomycota</taxon>
        <taxon>Pezizomycotina</taxon>
        <taxon>Sordariomycetes</taxon>
        <taxon>Hypocreomycetidae</taxon>
        <taxon>Hypocreales</taxon>
        <taxon>Nectriaceae</taxon>
        <taxon>Fusarium</taxon>
        <taxon>Fusarium concolor species complex</taxon>
    </lineage>
</organism>
<keyword evidence="3" id="KW-1185">Reference proteome</keyword>
<gene>
    <name evidence="2" type="ORF">F53441_11911</name>
</gene>
<name>A0A8H4NRS0_9HYPO</name>
<dbReference type="OrthoDB" id="4992615at2759"/>